<name>A0ACB6R0U0_9PLEO</name>
<accession>A0ACB6R0U0</accession>
<keyword evidence="2" id="KW-1185">Reference proteome</keyword>
<organism evidence="1 2">
    <name type="scientific">Lindgomyces ingoldianus</name>
    <dbReference type="NCBI Taxonomy" id="673940"/>
    <lineage>
        <taxon>Eukaryota</taxon>
        <taxon>Fungi</taxon>
        <taxon>Dikarya</taxon>
        <taxon>Ascomycota</taxon>
        <taxon>Pezizomycotina</taxon>
        <taxon>Dothideomycetes</taxon>
        <taxon>Pleosporomycetidae</taxon>
        <taxon>Pleosporales</taxon>
        <taxon>Lindgomycetaceae</taxon>
        <taxon>Lindgomyces</taxon>
    </lineage>
</organism>
<protein>
    <submittedName>
        <fullName evidence="1">Uncharacterized protein</fullName>
    </submittedName>
</protein>
<reference evidence="1" key="1">
    <citation type="journal article" date="2020" name="Stud. Mycol.">
        <title>101 Dothideomycetes genomes: a test case for predicting lifestyles and emergence of pathogens.</title>
        <authorList>
            <person name="Haridas S."/>
            <person name="Albert R."/>
            <person name="Binder M."/>
            <person name="Bloem J."/>
            <person name="Labutti K."/>
            <person name="Salamov A."/>
            <person name="Andreopoulos B."/>
            <person name="Baker S."/>
            <person name="Barry K."/>
            <person name="Bills G."/>
            <person name="Bluhm B."/>
            <person name="Cannon C."/>
            <person name="Castanera R."/>
            <person name="Culley D."/>
            <person name="Daum C."/>
            <person name="Ezra D."/>
            <person name="Gonzalez J."/>
            <person name="Henrissat B."/>
            <person name="Kuo A."/>
            <person name="Liang C."/>
            <person name="Lipzen A."/>
            <person name="Lutzoni F."/>
            <person name="Magnuson J."/>
            <person name="Mondo S."/>
            <person name="Nolan M."/>
            <person name="Ohm R."/>
            <person name="Pangilinan J."/>
            <person name="Park H.-J."/>
            <person name="Ramirez L."/>
            <person name="Alfaro M."/>
            <person name="Sun H."/>
            <person name="Tritt A."/>
            <person name="Yoshinaga Y."/>
            <person name="Zwiers L.-H."/>
            <person name="Turgeon B."/>
            <person name="Goodwin S."/>
            <person name="Spatafora J."/>
            <person name="Crous P."/>
            <person name="Grigoriev I."/>
        </authorList>
    </citation>
    <scope>NUCLEOTIDE SEQUENCE</scope>
    <source>
        <strain evidence="1">ATCC 200398</strain>
    </source>
</reference>
<evidence type="ECO:0000313" key="1">
    <source>
        <dbReference type="EMBL" id="KAF2472710.1"/>
    </source>
</evidence>
<dbReference type="EMBL" id="MU003501">
    <property type="protein sequence ID" value="KAF2472710.1"/>
    <property type="molecule type" value="Genomic_DNA"/>
</dbReference>
<gene>
    <name evidence="1" type="ORF">BDR25DRAFT_353031</name>
</gene>
<proteinExistence type="predicted"/>
<sequence>MALTCKAEMVYILFCTRKSTLVDYSYLLVVLAEDSRYNGHMSTASSPPPGGPRNLHTLHGDVLHEVLLLSPDRKSLRHLILTHPAIYHAFKARRRLILRTVFKMEASFSPLDMVAVDLFLVRLQAKNLIDGAATALLTCYHSSNLKDDALVFTKRTIIQLLDHALPPTREARTFARAAIRTYVAANLAENALRFQEVFLRRLDPRSPEHSLWAQELVIRLRAIKGPEQALQLQRSNWELYQRTLGPNSDITLDWARSVVHEHQCAGDHQKAILFHQPVRNSLDPTTAQYVAWSRQQIQMLKKLDQIEEALLVMGDVWRHLQPDSGRADAAVAVCETAWTAIKTSLDRLPNDRTWKYHAHGAALMLAKAYRRNNRKEDAISLEAISKSLRTSYGRVTKNSGSYSKGSVLAFWNEYLATNDANTTRTSCKATWDPGHPREPAAKGM</sequence>
<evidence type="ECO:0000313" key="2">
    <source>
        <dbReference type="Proteomes" id="UP000799755"/>
    </source>
</evidence>
<dbReference type="Proteomes" id="UP000799755">
    <property type="component" value="Unassembled WGS sequence"/>
</dbReference>
<comment type="caution">
    <text evidence="1">The sequence shown here is derived from an EMBL/GenBank/DDBJ whole genome shotgun (WGS) entry which is preliminary data.</text>
</comment>